<organism evidence="3">
    <name type="scientific">Nippostrongylus brasiliensis</name>
    <name type="common">Rat hookworm</name>
    <dbReference type="NCBI Taxonomy" id="27835"/>
    <lineage>
        <taxon>Eukaryota</taxon>
        <taxon>Metazoa</taxon>
        <taxon>Ecdysozoa</taxon>
        <taxon>Nematoda</taxon>
        <taxon>Chromadorea</taxon>
        <taxon>Rhabditida</taxon>
        <taxon>Rhabditina</taxon>
        <taxon>Rhabditomorpha</taxon>
        <taxon>Strongyloidea</taxon>
        <taxon>Heligmosomidae</taxon>
        <taxon>Nippostrongylus</taxon>
    </lineage>
</organism>
<name>A0A0N4XKA1_NIPBR</name>
<accession>A0A0N4XKA1</accession>
<reference evidence="3" key="1">
    <citation type="submission" date="2017-02" db="UniProtKB">
        <authorList>
            <consortium name="WormBaseParasite"/>
        </authorList>
    </citation>
    <scope>IDENTIFICATION</scope>
</reference>
<gene>
    <name evidence="1" type="ORF">NBR_LOCUS2956</name>
</gene>
<dbReference type="EMBL" id="UYSL01003916">
    <property type="protein sequence ID" value="VDL66545.1"/>
    <property type="molecule type" value="Genomic_DNA"/>
</dbReference>
<dbReference type="WBParaSite" id="NBR_0000295301-mRNA-1">
    <property type="protein sequence ID" value="NBR_0000295301-mRNA-1"/>
    <property type="gene ID" value="NBR_0000295301"/>
</dbReference>
<protein>
    <submittedName>
        <fullName evidence="3">DUF4314 domain-containing protein</fullName>
    </submittedName>
</protein>
<dbReference type="Proteomes" id="UP000271162">
    <property type="component" value="Unassembled WGS sequence"/>
</dbReference>
<evidence type="ECO:0000313" key="3">
    <source>
        <dbReference type="WBParaSite" id="NBR_0000295301-mRNA-1"/>
    </source>
</evidence>
<proteinExistence type="predicted"/>
<evidence type="ECO:0000313" key="2">
    <source>
        <dbReference type="Proteomes" id="UP000271162"/>
    </source>
</evidence>
<keyword evidence="2" id="KW-1185">Reference proteome</keyword>
<evidence type="ECO:0000313" key="1">
    <source>
        <dbReference type="EMBL" id="VDL66545.1"/>
    </source>
</evidence>
<reference evidence="1 2" key="2">
    <citation type="submission" date="2018-11" db="EMBL/GenBank/DDBJ databases">
        <authorList>
            <consortium name="Pathogen Informatics"/>
        </authorList>
    </citation>
    <scope>NUCLEOTIDE SEQUENCE [LARGE SCALE GENOMIC DNA]</scope>
</reference>
<sequence>MAFEGLFKPRINLEDPLGIGSNENVPIGVESWRDPMGKRDPGVYCEMVIPEHTFKDVEDGDTFKLRLTVQPIGRKVCVVFENRLSIGSIELL</sequence>
<dbReference type="AlphaFoldDB" id="A0A0N4XKA1"/>